<dbReference type="GO" id="GO:0030288">
    <property type="term" value="C:outer membrane-bounded periplasmic space"/>
    <property type="evidence" value="ECO:0007669"/>
    <property type="project" value="TreeGrafter"/>
</dbReference>
<comment type="catalytic activity">
    <reaction evidence="11">
        <text>[GlcNAc-(1-&gt;4)-Mur2Ac(oyl-L-Ala-gamma-D-Glu-L-Lys-D-Ala-D-Ala)](n)-di-trans,octa-cis-undecaprenyl diphosphate + beta-D-GlcNAc-(1-&gt;4)-Mur2Ac(oyl-L-Ala-gamma-D-Glu-L-Lys-D-Ala-D-Ala)-di-trans,octa-cis-undecaprenyl diphosphate = [GlcNAc-(1-&gt;4)-Mur2Ac(oyl-L-Ala-gamma-D-Glu-L-Lys-D-Ala-D-Ala)](n+1)-di-trans,octa-cis-undecaprenyl diphosphate + di-trans,octa-cis-undecaprenyl diphosphate + H(+)</text>
        <dbReference type="Rhea" id="RHEA:23708"/>
        <dbReference type="Rhea" id="RHEA-COMP:9602"/>
        <dbReference type="Rhea" id="RHEA-COMP:9603"/>
        <dbReference type="ChEBI" id="CHEBI:15378"/>
        <dbReference type="ChEBI" id="CHEBI:58405"/>
        <dbReference type="ChEBI" id="CHEBI:60033"/>
        <dbReference type="ChEBI" id="CHEBI:78435"/>
        <dbReference type="EC" id="2.4.99.28"/>
    </reaction>
</comment>
<dbReference type="GO" id="GO:0004180">
    <property type="term" value="F:carboxypeptidase activity"/>
    <property type="evidence" value="ECO:0007669"/>
    <property type="project" value="UniProtKB-KW"/>
</dbReference>
<dbReference type="PANTHER" id="PTHR32282:SF33">
    <property type="entry name" value="PEPTIDOGLYCAN GLYCOSYLTRANSFERASE"/>
    <property type="match status" value="1"/>
</dbReference>
<keyword evidence="1" id="KW-0121">Carboxypeptidase</keyword>
<keyword evidence="13" id="KW-0812">Transmembrane</keyword>
<dbReference type="Gene3D" id="3.40.710.10">
    <property type="entry name" value="DD-peptidase/beta-lactamase superfamily"/>
    <property type="match status" value="1"/>
</dbReference>
<evidence type="ECO:0000256" key="3">
    <source>
        <dbReference type="ARBA" id="ARBA00022676"/>
    </source>
</evidence>
<name>A0A3B0SI56_9ZZZZ</name>
<dbReference type="InterPro" id="IPR036950">
    <property type="entry name" value="PBP_transglycosylase"/>
</dbReference>
<evidence type="ECO:0000259" key="14">
    <source>
        <dbReference type="Pfam" id="PF00905"/>
    </source>
</evidence>
<dbReference type="InterPro" id="IPR023346">
    <property type="entry name" value="Lysozyme-like_dom_sf"/>
</dbReference>
<evidence type="ECO:0000259" key="15">
    <source>
        <dbReference type="Pfam" id="PF00912"/>
    </source>
</evidence>
<dbReference type="AlphaFoldDB" id="A0A3B0SI56"/>
<protein>
    <recommendedName>
        <fullName evidence="10">peptidoglycan glycosyltransferase</fullName>
        <ecNumber evidence="10">2.4.99.28</ecNumber>
    </recommendedName>
</protein>
<dbReference type="Gene3D" id="1.10.3810.10">
    <property type="entry name" value="Biosynthetic peptidoglycan transglycosylase-like"/>
    <property type="match status" value="1"/>
</dbReference>
<keyword evidence="8" id="KW-0511">Multifunctional enzyme</keyword>
<keyword evidence="2" id="KW-0645">Protease</keyword>
<dbReference type="GO" id="GO:0008360">
    <property type="term" value="P:regulation of cell shape"/>
    <property type="evidence" value="ECO:0007669"/>
    <property type="project" value="UniProtKB-KW"/>
</dbReference>
<keyword evidence="13" id="KW-1133">Transmembrane helix</keyword>
<keyword evidence="3 16" id="KW-0328">Glycosyltransferase</keyword>
<dbReference type="EMBL" id="UOEF01000428">
    <property type="protein sequence ID" value="VAW05038.1"/>
    <property type="molecule type" value="Genomic_DNA"/>
</dbReference>
<accession>A0A3B0SI56</accession>
<evidence type="ECO:0000256" key="4">
    <source>
        <dbReference type="ARBA" id="ARBA00022679"/>
    </source>
</evidence>
<dbReference type="PANTHER" id="PTHR32282">
    <property type="entry name" value="BINDING PROTEIN TRANSPEPTIDASE, PUTATIVE-RELATED"/>
    <property type="match status" value="1"/>
</dbReference>
<feature type="domain" description="Penicillin-binding protein transpeptidase" evidence="14">
    <location>
        <begin position="324"/>
        <end position="553"/>
    </location>
</feature>
<keyword evidence="5" id="KW-0378">Hydrolase</keyword>
<keyword evidence="4 16" id="KW-0808">Transferase</keyword>
<dbReference type="GO" id="GO:0008658">
    <property type="term" value="F:penicillin binding"/>
    <property type="evidence" value="ECO:0007669"/>
    <property type="project" value="InterPro"/>
</dbReference>
<dbReference type="SUPFAM" id="SSF56601">
    <property type="entry name" value="beta-lactamase/transpeptidase-like"/>
    <property type="match status" value="1"/>
</dbReference>
<dbReference type="InterPro" id="IPR012338">
    <property type="entry name" value="Beta-lactam/transpept-like"/>
</dbReference>
<evidence type="ECO:0000256" key="2">
    <source>
        <dbReference type="ARBA" id="ARBA00022670"/>
    </source>
</evidence>
<proteinExistence type="predicted"/>
<dbReference type="FunFam" id="1.10.3810.10:FF:000001">
    <property type="entry name" value="Penicillin-binding protein 1A"/>
    <property type="match status" value="1"/>
</dbReference>
<organism evidence="16">
    <name type="scientific">hydrothermal vent metagenome</name>
    <dbReference type="NCBI Taxonomy" id="652676"/>
    <lineage>
        <taxon>unclassified sequences</taxon>
        <taxon>metagenomes</taxon>
        <taxon>ecological metagenomes</taxon>
    </lineage>
</organism>
<evidence type="ECO:0000313" key="16">
    <source>
        <dbReference type="EMBL" id="VAW05038.1"/>
    </source>
</evidence>
<keyword evidence="13" id="KW-0472">Membrane</keyword>
<dbReference type="Pfam" id="PF00905">
    <property type="entry name" value="Transpeptidase"/>
    <property type="match status" value="1"/>
</dbReference>
<sequence>MARGKKRTKKQGPFRRWFFRLFKVGLVAAILSGIALTVAVFVVRSSLPGFEDLKSSPNGQMIRVLDVSGRELFSMGPSYGEWLDYNEIPQVMKDAMIAVEDRRYHSHFGVDPIGIARSVHVRLQRGHWAQGGSTITQQISRNIFLNNRRTFARKGREMLLALAMERKFTKEQILELYLNKVYYGGGAYGIDAASRRFFAHSAKELNLAESAIIAGLVKAPSRYSPTADAQAAIDRATVVLEVMQDAGAITAAQAAETEPKSVKLAPEPRQNSVRYFTDWALPQLDLLIDETIDPIEVWTTLDLGMQRAATNAIQTGAPAGAQGALVAIDRDGAVRAMVGGTDYVTSNYNRATQAVRQPGSAWKVFVYMAALEAGYTPNDTVTDEPITIGNWTPRNSGDRYAGDMTVRNAFAYSKNTVAAAIGNDIGTSSIANMARRFGITTPVNTSPSMVLGTSDVRLLDMTRAFASINAKGVAITPYAITKVVTMKGKVLYQSKFDGSRLLVDPWVAAGITDLMQTAVNAGTGRAAQIGRPVAGKTGTTSSNKDGWFLGFSSGLTTGVWMGRDDAKPVRGLQGGRAPAAAFASFMKVAVAKRKVEKFDTELVLPEWQLEPDEEALFGEPEEGIYVDENGMPLETGQGIEYDMEDGDADNGPPQLDQEWIDSVLGRGEKTQQPKQETPVNKPKLPVAVPPQNGASPKPIEE</sequence>
<keyword evidence="6" id="KW-0133">Cell shape</keyword>
<keyword evidence="9" id="KW-0961">Cell wall biogenesis/degradation</keyword>
<evidence type="ECO:0000256" key="6">
    <source>
        <dbReference type="ARBA" id="ARBA00022960"/>
    </source>
</evidence>
<evidence type="ECO:0000256" key="1">
    <source>
        <dbReference type="ARBA" id="ARBA00022645"/>
    </source>
</evidence>
<feature type="region of interest" description="Disordered" evidence="12">
    <location>
        <begin position="642"/>
        <end position="701"/>
    </location>
</feature>
<dbReference type="InterPro" id="IPR001460">
    <property type="entry name" value="PCN-bd_Tpept"/>
</dbReference>
<keyword evidence="7" id="KW-0573">Peptidoglycan synthesis</keyword>
<evidence type="ECO:0000256" key="7">
    <source>
        <dbReference type="ARBA" id="ARBA00022984"/>
    </source>
</evidence>
<evidence type="ECO:0000256" key="10">
    <source>
        <dbReference type="ARBA" id="ARBA00044770"/>
    </source>
</evidence>
<dbReference type="GO" id="GO:0009252">
    <property type="term" value="P:peptidoglycan biosynthetic process"/>
    <property type="evidence" value="ECO:0007669"/>
    <property type="project" value="UniProtKB-KW"/>
</dbReference>
<feature type="domain" description="Glycosyl transferase family 51" evidence="15">
    <location>
        <begin position="77"/>
        <end position="244"/>
    </location>
</feature>
<dbReference type="GO" id="GO:0008955">
    <property type="term" value="F:peptidoglycan glycosyltransferase activity"/>
    <property type="evidence" value="ECO:0007669"/>
    <property type="project" value="UniProtKB-EC"/>
</dbReference>
<dbReference type="NCBIfam" id="TIGR02074">
    <property type="entry name" value="PBP_1a_fam"/>
    <property type="match status" value="1"/>
</dbReference>
<dbReference type="InterPro" id="IPR050396">
    <property type="entry name" value="Glycosyltr_51/Transpeptidase"/>
</dbReference>
<evidence type="ECO:0000256" key="9">
    <source>
        <dbReference type="ARBA" id="ARBA00023316"/>
    </source>
</evidence>
<dbReference type="GO" id="GO:0006508">
    <property type="term" value="P:proteolysis"/>
    <property type="evidence" value="ECO:0007669"/>
    <property type="project" value="UniProtKB-KW"/>
</dbReference>
<dbReference type="EC" id="2.4.99.28" evidence="10"/>
<dbReference type="InterPro" id="IPR001264">
    <property type="entry name" value="Glyco_trans_51"/>
</dbReference>
<evidence type="ECO:0000256" key="12">
    <source>
        <dbReference type="SAM" id="MobiDB-lite"/>
    </source>
</evidence>
<dbReference type="GO" id="GO:0071555">
    <property type="term" value="P:cell wall organization"/>
    <property type="evidence" value="ECO:0007669"/>
    <property type="project" value="UniProtKB-KW"/>
</dbReference>
<evidence type="ECO:0000256" key="13">
    <source>
        <dbReference type="SAM" id="Phobius"/>
    </source>
</evidence>
<evidence type="ECO:0000256" key="11">
    <source>
        <dbReference type="ARBA" id="ARBA00049902"/>
    </source>
</evidence>
<feature type="transmembrane region" description="Helical" evidence="13">
    <location>
        <begin position="21"/>
        <end position="43"/>
    </location>
</feature>
<evidence type="ECO:0000256" key="5">
    <source>
        <dbReference type="ARBA" id="ARBA00022801"/>
    </source>
</evidence>
<evidence type="ECO:0000256" key="8">
    <source>
        <dbReference type="ARBA" id="ARBA00023268"/>
    </source>
</evidence>
<gene>
    <name evidence="16" type="ORF">MNBD_ALPHA04-1800</name>
</gene>
<dbReference type="Pfam" id="PF00912">
    <property type="entry name" value="Transgly"/>
    <property type="match status" value="1"/>
</dbReference>
<reference evidence="16" key="1">
    <citation type="submission" date="2018-06" db="EMBL/GenBank/DDBJ databases">
        <authorList>
            <person name="Zhirakovskaya E."/>
        </authorList>
    </citation>
    <scope>NUCLEOTIDE SEQUENCE</scope>
</reference>
<dbReference type="SUPFAM" id="SSF53955">
    <property type="entry name" value="Lysozyme-like"/>
    <property type="match status" value="1"/>
</dbReference>